<dbReference type="Proteomes" id="UP000190667">
    <property type="component" value="Unassembled WGS sequence"/>
</dbReference>
<dbReference type="NCBIfam" id="TIGR00426">
    <property type="entry name" value="competence protein ComEA helix-hairpin-helix repeat region"/>
    <property type="match status" value="1"/>
</dbReference>
<comment type="caution">
    <text evidence="2">The sequence shown here is derived from an EMBL/GenBank/DDBJ whole genome shotgun (WGS) entry which is preliminary data.</text>
</comment>
<dbReference type="SUPFAM" id="SSF47781">
    <property type="entry name" value="RuvA domain 2-like"/>
    <property type="match status" value="1"/>
</dbReference>
<name>A0A1S8YEK0_9GAMM</name>
<dbReference type="GO" id="GO:0006281">
    <property type="term" value="P:DNA repair"/>
    <property type="evidence" value="ECO:0007669"/>
    <property type="project" value="InterPro"/>
</dbReference>
<dbReference type="EMBL" id="MRUL01000020">
    <property type="protein sequence ID" value="OON37524.1"/>
    <property type="molecule type" value="Genomic_DNA"/>
</dbReference>
<dbReference type="GO" id="GO:0015628">
    <property type="term" value="P:protein secretion by the type II secretion system"/>
    <property type="evidence" value="ECO:0007669"/>
    <property type="project" value="TreeGrafter"/>
</dbReference>
<dbReference type="OrthoDB" id="7510573at2"/>
<sequence length="115" mass="12211">MEKSWYYAIIFSGLLTAGVGHALAETPKSAEPARSPARVEKTVDKGGAVNGEKVSINQASASELAKVLNGVGLRKAEAIVSYRKQYGPFTAIEQLSEVPGIGEALLKRNLANLKL</sequence>
<proteinExistence type="predicted"/>
<dbReference type="Gene3D" id="1.10.150.280">
    <property type="entry name" value="AF1531-like domain"/>
    <property type="match status" value="1"/>
</dbReference>
<dbReference type="RefSeq" id="WP_078004526.1">
    <property type="nucleotide sequence ID" value="NZ_MRUL01000020.1"/>
</dbReference>
<dbReference type="InterPro" id="IPR010994">
    <property type="entry name" value="RuvA_2-like"/>
</dbReference>
<reference evidence="2 3" key="1">
    <citation type="submission" date="2016-12" db="EMBL/GenBank/DDBJ databases">
        <title>Izhakiella australiana sp. nov. of genus Izhakiella isolated from Australian desert.</title>
        <authorList>
            <person name="Ji M."/>
        </authorList>
    </citation>
    <scope>NUCLEOTIDE SEQUENCE [LARGE SCALE GENOMIC DNA]</scope>
    <source>
        <strain evidence="2 3">D4N98</strain>
    </source>
</reference>
<accession>A0A1S8YEK0</accession>
<dbReference type="Pfam" id="PF12836">
    <property type="entry name" value="HHH_3"/>
    <property type="match status" value="1"/>
</dbReference>
<evidence type="ECO:0000313" key="2">
    <source>
        <dbReference type="EMBL" id="OON37524.1"/>
    </source>
</evidence>
<dbReference type="InterPro" id="IPR051675">
    <property type="entry name" value="Endo/Exo/Phosphatase_dom_1"/>
</dbReference>
<evidence type="ECO:0000259" key="1">
    <source>
        <dbReference type="SMART" id="SM00278"/>
    </source>
</evidence>
<dbReference type="InterPro" id="IPR004509">
    <property type="entry name" value="Competence_ComEA_HhH"/>
</dbReference>
<gene>
    <name evidence="2" type="ORF">BTJ39_20215</name>
</gene>
<protein>
    <recommendedName>
        <fullName evidence="1">Helix-hairpin-helix DNA-binding motif class 1 domain-containing protein</fullName>
    </recommendedName>
</protein>
<evidence type="ECO:0000313" key="3">
    <source>
        <dbReference type="Proteomes" id="UP000190667"/>
    </source>
</evidence>
<dbReference type="PANTHER" id="PTHR21180:SF32">
    <property type="entry name" value="ENDONUCLEASE_EXONUCLEASE_PHOSPHATASE FAMILY DOMAIN-CONTAINING PROTEIN 1"/>
    <property type="match status" value="1"/>
</dbReference>
<dbReference type="SMART" id="SM00278">
    <property type="entry name" value="HhH1"/>
    <property type="match status" value="2"/>
</dbReference>
<dbReference type="GO" id="GO:0015627">
    <property type="term" value="C:type II protein secretion system complex"/>
    <property type="evidence" value="ECO:0007669"/>
    <property type="project" value="TreeGrafter"/>
</dbReference>
<keyword evidence="3" id="KW-1185">Reference proteome</keyword>
<feature type="domain" description="Helix-hairpin-helix DNA-binding motif class 1" evidence="1">
    <location>
        <begin position="63"/>
        <end position="82"/>
    </location>
</feature>
<dbReference type="InterPro" id="IPR003583">
    <property type="entry name" value="Hlx-hairpin-Hlx_DNA-bd_motif"/>
</dbReference>
<dbReference type="GO" id="GO:0003677">
    <property type="term" value="F:DNA binding"/>
    <property type="evidence" value="ECO:0007669"/>
    <property type="project" value="InterPro"/>
</dbReference>
<organism evidence="2 3">
    <name type="scientific">Izhakiella australiensis</name>
    <dbReference type="NCBI Taxonomy" id="1926881"/>
    <lineage>
        <taxon>Bacteria</taxon>
        <taxon>Pseudomonadati</taxon>
        <taxon>Pseudomonadota</taxon>
        <taxon>Gammaproteobacteria</taxon>
        <taxon>Enterobacterales</taxon>
        <taxon>Erwiniaceae</taxon>
        <taxon>Izhakiella</taxon>
    </lineage>
</organism>
<feature type="domain" description="Helix-hairpin-helix DNA-binding motif class 1" evidence="1">
    <location>
        <begin position="93"/>
        <end position="112"/>
    </location>
</feature>
<dbReference type="STRING" id="1926881.BTJ39_20215"/>
<dbReference type="AlphaFoldDB" id="A0A1S8YEK0"/>
<dbReference type="PANTHER" id="PTHR21180">
    <property type="entry name" value="ENDONUCLEASE/EXONUCLEASE/PHOSPHATASE FAMILY DOMAIN-CONTAINING PROTEIN 1"/>
    <property type="match status" value="1"/>
</dbReference>